<proteinExistence type="predicted"/>
<evidence type="ECO:0000256" key="3">
    <source>
        <dbReference type="ARBA" id="ARBA00023237"/>
    </source>
</evidence>
<dbReference type="Proteomes" id="UP000189981">
    <property type="component" value="Unassembled WGS sequence"/>
</dbReference>
<evidence type="ECO:0000256" key="2">
    <source>
        <dbReference type="ARBA" id="ARBA00023136"/>
    </source>
</evidence>
<dbReference type="InterPro" id="IPR050330">
    <property type="entry name" value="Bact_OuterMem_StrucFunc"/>
</dbReference>
<keyword evidence="3" id="KW-0998">Cell outer membrane</keyword>
<evidence type="ECO:0000313" key="7">
    <source>
        <dbReference type="Proteomes" id="UP000189981"/>
    </source>
</evidence>
<dbReference type="GO" id="GO:0009279">
    <property type="term" value="C:cell outer membrane"/>
    <property type="evidence" value="ECO:0007669"/>
    <property type="project" value="UniProtKB-SubCell"/>
</dbReference>
<feature type="domain" description="OmpA-like" evidence="5">
    <location>
        <begin position="557"/>
        <end position="679"/>
    </location>
</feature>
<dbReference type="PROSITE" id="PS51123">
    <property type="entry name" value="OMPA_2"/>
    <property type="match status" value="1"/>
</dbReference>
<dbReference type="SUPFAM" id="SSF103088">
    <property type="entry name" value="OmpA-like"/>
    <property type="match status" value="1"/>
</dbReference>
<dbReference type="Pfam" id="PF00691">
    <property type="entry name" value="OmpA"/>
    <property type="match status" value="1"/>
</dbReference>
<dbReference type="Gene3D" id="1.25.40.10">
    <property type="entry name" value="Tetratricopeptide repeat domain"/>
    <property type="match status" value="1"/>
</dbReference>
<dbReference type="PROSITE" id="PS51257">
    <property type="entry name" value="PROKAR_LIPOPROTEIN"/>
    <property type="match status" value="1"/>
</dbReference>
<dbReference type="AlphaFoldDB" id="A0A1T5EEB2"/>
<dbReference type="RefSeq" id="WP_079703452.1">
    <property type="nucleotide sequence ID" value="NZ_FUYR01000003.1"/>
</dbReference>
<sequence>MNRLIALLLVLVLHLGGGSCFAFFQEDDGPLMQKAIREYNALRFVSAIKELTKVIKKDPLNIKAQELLASSYRNTKVYDEALHWYAELTNQKHIKPEWALYYAEALANKERYEESEKWYRKYLALQPTDRRAAAFSKANLGALSKDEGNWDIEFLNINSDASEYSPMFYKDGLIFISNRNEKSRYMFAWDQTPYTDMFIVDDLEDIRESDESSIERRLSGKSDKPNSLVSLLFGHGKADSAGASEIARLLQGKVRSSYHEGPAVRLPEGSLMFTRNNYNNKKAGSSSAGINKLKLYTALGDNWDEIVEFPYNNDEYSTGHPAITPDGRVLIFASDSPRGYGGTDLYYCVRTSERGNWGRPVNLGPKINTEGNEQFPYVDKNGKLYFSSTGYPGLGGLDIFEVMLKDMKPVGKPQNLGAGINSPADDFGLIKEDGTDNGYFSSNRRGNDDIYKFKKLAFAVKVQGLVLDSRTNTPIAGSKVLVKHNGIIDTLQTNPFGEFTMPLGKSDDYELSGRALAYVSKEEFISTRGIDKDSTIRMVLRLNKAENVQKWVLTNCDSLKTAFAFENVHYELDNAELRSEDFDKLNRVADVMKKNPQISVITSSHTDSRASDSYNKDLSLRRGQSVRSYLVSRGISADRIEVKYYGKSRLVNSCEDEMNCSEADQALNRRTEFEVIINNVNLAQLDCKK</sequence>
<dbReference type="InterPro" id="IPR006665">
    <property type="entry name" value="OmpA-like"/>
</dbReference>
<dbReference type="SUPFAM" id="SSF49464">
    <property type="entry name" value="Carboxypeptidase regulatory domain-like"/>
    <property type="match status" value="1"/>
</dbReference>
<dbReference type="CDD" id="cd07185">
    <property type="entry name" value="OmpA_C-like"/>
    <property type="match status" value="1"/>
</dbReference>
<dbReference type="PANTHER" id="PTHR30329">
    <property type="entry name" value="STATOR ELEMENT OF FLAGELLAR MOTOR COMPLEX"/>
    <property type="match status" value="1"/>
</dbReference>
<dbReference type="InterPro" id="IPR008969">
    <property type="entry name" value="CarboxyPept-like_regulatory"/>
</dbReference>
<dbReference type="EMBL" id="FUYR01000003">
    <property type="protein sequence ID" value="SKB82281.1"/>
    <property type="molecule type" value="Genomic_DNA"/>
</dbReference>
<accession>A0A1T5EEB2</accession>
<dbReference type="InterPro" id="IPR011659">
    <property type="entry name" value="WD40"/>
</dbReference>
<evidence type="ECO:0000256" key="4">
    <source>
        <dbReference type="PROSITE-ProRule" id="PRU00473"/>
    </source>
</evidence>
<dbReference type="SUPFAM" id="SSF48452">
    <property type="entry name" value="TPR-like"/>
    <property type="match status" value="1"/>
</dbReference>
<gene>
    <name evidence="6" type="ORF">SAMN05661099_2938</name>
</gene>
<dbReference type="InterPro" id="IPR006664">
    <property type="entry name" value="OMP_bac"/>
</dbReference>
<dbReference type="SUPFAM" id="SSF82171">
    <property type="entry name" value="DPP6 N-terminal domain-like"/>
    <property type="match status" value="1"/>
</dbReference>
<evidence type="ECO:0000259" key="5">
    <source>
        <dbReference type="PROSITE" id="PS51123"/>
    </source>
</evidence>
<dbReference type="InterPro" id="IPR036737">
    <property type="entry name" value="OmpA-like_sf"/>
</dbReference>
<evidence type="ECO:0000313" key="6">
    <source>
        <dbReference type="EMBL" id="SKB82281.1"/>
    </source>
</evidence>
<comment type="subcellular location">
    <subcellularLocation>
        <location evidence="1">Cell outer membrane</location>
    </subcellularLocation>
</comment>
<dbReference type="OrthoDB" id="9809364at2"/>
<dbReference type="STRING" id="572036.SAMN05661099_2938"/>
<dbReference type="PRINTS" id="PR01021">
    <property type="entry name" value="OMPADOMAIN"/>
</dbReference>
<reference evidence="7" key="1">
    <citation type="submission" date="2017-02" db="EMBL/GenBank/DDBJ databases">
        <authorList>
            <person name="Varghese N."/>
            <person name="Submissions S."/>
        </authorList>
    </citation>
    <scope>NUCLEOTIDE SEQUENCE [LARGE SCALE GENOMIC DNA]</scope>
    <source>
        <strain evidence="7">DSM 22385</strain>
    </source>
</reference>
<dbReference type="PANTHER" id="PTHR30329:SF21">
    <property type="entry name" value="LIPOPROTEIN YIAD-RELATED"/>
    <property type="match status" value="1"/>
</dbReference>
<dbReference type="InterPro" id="IPR011990">
    <property type="entry name" value="TPR-like_helical_dom_sf"/>
</dbReference>
<organism evidence="6 7">
    <name type="scientific">Daejeonella lutea</name>
    <dbReference type="NCBI Taxonomy" id="572036"/>
    <lineage>
        <taxon>Bacteria</taxon>
        <taxon>Pseudomonadati</taxon>
        <taxon>Bacteroidota</taxon>
        <taxon>Sphingobacteriia</taxon>
        <taxon>Sphingobacteriales</taxon>
        <taxon>Sphingobacteriaceae</taxon>
        <taxon>Daejeonella</taxon>
    </lineage>
</organism>
<keyword evidence="2 4" id="KW-0472">Membrane</keyword>
<protein>
    <submittedName>
        <fullName evidence="6">WD40-like Beta Propeller Repeat</fullName>
    </submittedName>
</protein>
<name>A0A1T5EEB2_9SPHI</name>
<keyword evidence="7" id="KW-1185">Reference proteome</keyword>
<dbReference type="Gene3D" id="3.30.1330.60">
    <property type="entry name" value="OmpA-like domain"/>
    <property type="match status" value="1"/>
</dbReference>
<evidence type="ECO:0000256" key="1">
    <source>
        <dbReference type="ARBA" id="ARBA00004442"/>
    </source>
</evidence>
<dbReference type="Pfam" id="PF07676">
    <property type="entry name" value="PD40"/>
    <property type="match status" value="3"/>
</dbReference>